<dbReference type="InterPro" id="IPR015865">
    <property type="entry name" value="Riboflavin_kinase_bac/euk"/>
</dbReference>
<comment type="function">
    <text evidence="1">Catalyzes the phosphorylation of riboflavin (vitamin B2) to form flavin mononucleotide (FMN) coenzyme.</text>
</comment>
<dbReference type="OrthoDB" id="276388at2759"/>
<keyword evidence="7" id="KW-0288">FMN</keyword>
<evidence type="ECO:0000259" key="13">
    <source>
        <dbReference type="SMART" id="SM00904"/>
    </source>
</evidence>
<evidence type="ECO:0000256" key="12">
    <source>
        <dbReference type="SAM" id="MobiDB-lite"/>
    </source>
</evidence>
<dbReference type="EC" id="2.7.1.26" evidence="4"/>
<evidence type="ECO:0000256" key="9">
    <source>
        <dbReference type="ARBA" id="ARBA00022741"/>
    </source>
</evidence>
<evidence type="ECO:0000256" key="8">
    <source>
        <dbReference type="ARBA" id="ARBA00022679"/>
    </source>
</evidence>
<evidence type="ECO:0000256" key="1">
    <source>
        <dbReference type="ARBA" id="ARBA00003572"/>
    </source>
</evidence>
<comment type="pathway">
    <text evidence="2">Cofactor biosynthesis; FMN biosynthesis; FMN from riboflavin (ATP route): step 1/1.</text>
</comment>
<dbReference type="RefSeq" id="XP_025363158.1">
    <property type="nucleotide sequence ID" value="XM_025504162.1"/>
</dbReference>
<keyword evidence="14" id="KW-0418">Kinase</keyword>
<proteinExistence type="inferred from homology"/>
<feature type="non-terminal residue" evidence="14">
    <location>
        <position position="1"/>
    </location>
</feature>
<dbReference type="GO" id="GO:0005524">
    <property type="term" value="F:ATP binding"/>
    <property type="evidence" value="ECO:0007669"/>
    <property type="project" value="UniProtKB-KW"/>
</dbReference>
<keyword evidence="10" id="KW-0067">ATP-binding</keyword>
<keyword evidence="6" id="KW-0285">Flavoprotein</keyword>
<dbReference type="Pfam" id="PF01687">
    <property type="entry name" value="Flavokinase"/>
    <property type="match status" value="1"/>
</dbReference>
<sequence>TSSAHQTQPPASLQAPSDRATRPSIVGEDSGPTPPFPIYLAGTVQRGFGRGGKDLGCPTANLPSKLLQPAVDEHKGSGSAAEQPSLSPIDTRVHPMVMSLGWNPFYANKTKTAEVHIMHPFKRDFYGLQIQVIVLGYIRPEYNYVDVEALKNDIETDKQVANRSLERATYSSFASDSF</sequence>
<evidence type="ECO:0000256" key="6">
    <source>
        <dbReference type="ARBA" id="ARBA00022630"/>
    </source>
</evidence>
<dbReference type="Proteomes" id="UP000245884">
    <property type="component" value="Unassembled WGS sequence"/>
</dbReference>
<dbReference type="GO" id="GO:0009231">
    <property type="term" value="P:riboflavin biosynthetic process"/>
    <property type="evidence" value="ECO:0007669"/>
    <property type="project" value="InterPro"/>
</dbReference>
<dbReference type="AlphaFoldDB" id="A0A316UTC3"/>
<dbReference type="GeneID" id="37025985"/>
<evidence type="ECO:0000313" key="15">
    <source>
        <dbReference type="Proteomes" id="UP000245884"/>
    </source>
</evidence>
<keyword evidence="8" id="KW-0808">Transferase</keyword>
<dbReference type="InterPro" id="IPR023468">
    <property type="entry name" value="Riboflavin_kinase"/>
</dbReference>
<organism evidence="14 15">
    <name type="scientific">Jaminaea rosea</name>
    <dbReference type="NCBI Taxonomy" id="1569628"/>
    <lineage>
        <taxon>Eukaryota</taxon>
        <taxon>Fungi</taxon>
        <taxon>Dikarya</taxon>
        <taxon>Basidiomycota</taxon>
        <taxon>Ustilaginomycotina</taxon>
        <taxon>Exobasidiomycetes</taxon>
        <taxon>Microstromatales</taxon>
        <taxon>Microstromatales incertae sedis</taxon>
        <taxon>Jaminaea</taxon>
    </lineage>
</organism>
<evidence type="ECO:0000256" key="2">
    <source>
        <dbReference type="ARBA" id="ARBA00005201"/>
    </source>
</evidence>
<gene>
    <name evidence="14" type="ORF">BDZ90DRAFT_213241</name>
</gene>
<feature type="region of interest" description="Disordered" evidence="12">
    <location>
        <begin position="1"/>
        <end position="38"/>
    </location>
</feature>
<dbReference type="PANTHER" id="PTHR22749">
    <property type="entry name" value="RIBOFLAVIN KINASE/FMN ADENYLYLTRANSFERASE"/>
    <property type="match status" value="1"/>
</dbReference>
<dbReference type="SUPFAM" id="SSF82114">
    <property type="entry name" value="Riboflavin kinase-like"/>
    <property type="match status" value="1"/>
</dbReference>
<dbReference type="GO" id="GO:0008531">
    <property type="term" value="F:riboflavin kinase activity"/>
    <property type="evidence" value="ECO:0007669"/>
    <property type="project" value="UniProtKB-EC"/>
</dbReference>
<dbReference type="InterPro" id="IPR023465">
    <property type="entry name" value="Riboflavin_kinase_dom_sf"/>
</dbReference>
<feature type="compositionally biased region" description="Polar residues" evidence="12">
    <location>
        <begin position="1"/>
        <end position="15"/>
    </location>
</feature>
<evidence type="ECO:0000256" key="3">
    <source>
        <dbReference type="ARBA" id="ARBA00010108"/>
    </source>
</evidence>
<accession>A0A316UTC3</accession>
<evidence type="ECO:0000256" key="10">
    <source>
        <dbReference type="ARBA" id="ARBA00022840"/>
    </source>
</evidence>
<dbReference type="UniPathway" id="UPA00276">
    <property type="reaction ID" value="UER00406"/>
</dbReference>
<dbReference type="SMART" id="SM00904">
    <property type="entry name" value="Flavokinase"/>
    <property type="match status" value="1"/>
</dbReference>
<dbReference type="Gene3D" id="2.40.30.30">
    <property type="entry name" value="Riboflavin kinase-like"/>
    <property type="match status" value="1"/>
</dbReference>
<evidence type="ECO:0000256" key="7">
    <source>
        <dbReference type="ARBA" id="ARBA00022643"/>
    </source>
</evidence>
<dbReference type="PANTHER" id="PTHR22749:SF6">
    <property type="entry name" value="RIBOFLAVIN KINASE"/>
    <property type="match status" value="1"/>
</dbReference>
<dbReference type="GO" id="GO:0005739">
    <property type="term" value="C:mitochondrion"/>
    <property type="evidence" value="ECO:0007669"/>
    <property type="project" value="TreeGrafter"/>
</dbReference>
<dbReference type="EMBL" id="KZ819665">
    <property type="protein sequence ID" value="PWN28546.1"/>
    <property type="molecule type" value="Genomic_DNA"/>
</dbReference>
<evidence type="ECO:0000313" key="14">
    <source>
        <dbReference type="EMBL" id="PWN28546.1"/>
    </source>
</evidence>
<feature type="domain" description="Riboflavin kinase" evidence="13">
    <location>
        <begin position="33"/>
        <end position="166"/>
    </location>
</feature>
<protein>
    <recommendedName>
        <fullName evidence="5">Riboflavin kinase</fullName>
        <ecNumber evidence="4">2.7.1.26</ecNumber>
    </recommendedName>
    <alternativeName>
        <fullName evidence="11">Flavin mononucleotide kinase 1</fullName>
    </alternativeName>
</protein>
<dbReference type="STRING" id="1569628.A0A316UTC3"/>
<dbReference type="GO" id="GO:0009398">
    <property type="term" value="P:FMN biosynthetic process"/>
    <property type="evidence" value="ECO:0007669"/>
    <property type="project" value="UniProtKB-UniPathway"/>
</dbReference>
<evidence type="ECO:0000256" key="4">
    <source>
        <dbReference type="ARBA" id="ARBA00012105"/>
    </source>
</evidence>
<evidence type="ECO:0000256" key="5">
    <source>
        <dbReference type="ARBA" id="ARBA00017394"/>
    </source>
</evidence>
<keyword evidence="9" id="KW-0547">Nucleotide-binding</keyword>
<reference evidence="14 15" key="1">
    <citation type="journal article" date="2018" name="Mol. Biol. Evol.">
        <title>Broad Genomic Sampling Reveals a Smut Pathogenic Ancestry of the Fungal Clade Ustilaginomycotina.</title>
        <authorList>
            <person name="Kijpornyongpan T."/>
            <person name="Mondo S.J."/>
            <person name="Barry K."/>
            <person name="Sandor L."/>
            <person name="Lee J."/>
            <person name="Lipzen A."/>
            <person name="Pangilinan J."/>
            <person name="LaButti K."/>
            <person name="Hainaut M."/>
            <person name="Henrissat B."/>
            <person name="Grigoriev I.V."/>
            <person name="Spatafora J.W."/>
            <person name="Aime M.C."/>
        </authorList>
    </citation>
    <scope>NUCLEOTIDE SEQUENCE [LARGE SCALE GENOMIC DNA]</scope>
    <source>
        <strain evidence="14 15">MCA 5214</strain>
    </source>
</reference>
<feature type="non-terminal residue" evidence="14">
    <location>
        <position position="178"/>
    </location>
</feature>
<name>A0A316UTC3_9BASI</name>
<keyword evidence="15" id="KW-1185">Reference proteome</keyword>
<comment type="similarity">
    <text evidence="3">Belongs to the flavokinase family.</text>
</comment>
<evidence type="ECO:0000256" key="11">
    <source>
        <dbReference type="ARBA" id="ARBA00029960"/>
    </source>
</evidence>